<dbReference type="Proteomes" id="UP000509301">
    <property type="component" value="Chromosome"/>
</dbReference>
<feature type="region of interest" description="Disordered" evidence="1">
    <location>
        <begin position="1"/>
        <end position="43"/>
    </location>
</feature>
<name>A0A6N0NTQ4_9CREN</name>
<evidence type="ECO:0000313" key="3">
    <source>
        <dbReference type="Proteomes" id="UP000509301"/>
    </source>
</evidence>
<dbReference type="RefSeq" id="WP_174630869.1">
    <property type="nucleotide sequence ID" value="NZ_CP049074.1"/>
</dbReference>
<keyword evidence="3" id="KW-1185">Reference proteome</keyword>
<dbReference type="GeneID" id="55641686"/>
<organism evidence="2 3">
    <name type="scientific">Metallosphaera tengchongensis</name>
    <dbReference type="NCBI Taxonomy" id="1532350"/>
    <lineage>
        <taxon>Archaea</taxon>
        <taxon>Thermoproteota</taxon>
        <taxon>Thermoprotei</taxon>
        <taxon>Sulfolobales</taxon>
        <taxon>Sulfolobaceae</taxon>
        <taxon>Metallosphaera</taxon>
    </lineage>
</organism>
<protein>
    <recommendedName>
        <fullName evidence="4">Transposase</fullName>
    </recommendedName>
</protein>
<gene>
    <name evidence="2" type="ORF">GWK48_07010</name>
</gene>
<dbReference type="AlphaFoldDB" id="A0A6N0NTQ4"/>
<evidence type="ECO:0008006" key="4">
    <source>
        <dbReference type="Google" id="ProtNLM"/>
    </source>
</evidence>
<accession>A0A6N0NTQ4</accession>
<sequence>MELPSGQLKGHEEREPISPATPEGSVRTVTVRLSPSGAQQRKLRKLADASARLYNEVNC</sequence>
<dbReference type="EMBL" id="CP049074">
    <property type="protein sequence ID" value="QKR00156.1"/>
    <property type="molecule type" value="Genomic_DNA"/>
</dbReference>
<dbReference type="KEGG" id="mten:GWK48_07010"/>
<evidence type="ECO:0000313" key="2">
    <source>
        <dbReference type="EMBL" id="QKR00156.1"/>
    </source>
</evidence>
<evidence type="ECO:0000256" key="1">
    <source>
        <dbReference type="SAM" id="MobiDB-lite"/>
    </source>
</evidence>
<dbReference type="OrthoDB" id="43915at2157"/>
<reference evidence="2 3" key="1">
    <citation type="submission" date="2020-02" db="EMBL/GenBank/DDBJ databases">
        <title>Comparative genome analysis reveals the metabolism and evolution of the thermophilic archaeal genus Metallosphaera.</title>
        <authorList>
            <person name="Jiang C."/>
        </authorList>
    </citation>
    <scope>NUCLEOTIDE SEQUENCE [LARGE SCALE GENOMIC DNA]</scope>
    <source>
        <strain evidence="2 3">Ric-A</strain>
    </source>
</reference>
<proteinExistence type="predicted"/>
<feature type="compositionally biased region" description="Polar residues" evidence="1">
    <location>
        <begin position="27"/>
        <end position="39"/>
    </location>
</feature>